<reference evidence="1 2" key="1">
    <citation type="submission" date="2020-03" db="EMBL/GenBank/DDBJ databases">
        <authorList>
            <consortium name="Genoscope - CEA"/>
            <person name="William W."/>
        </authorList>
    </citation>
    <scope>NUCLEOTIDE SEQUENCE [LARGE SCALE GENOMIC DNA]</scope>
    <source>
        <strain evidence="2">DSM 16959</strain>
    </source>
</reference>
<gene>
    <name evidence="1" type="ORF">DENOEST_2159</name>
</gene>
<dbReference type="EMBL" id="LR778301">
    <property type="protein sequence ID" value="CAB1369324.1"/>
    <property type="molecule type" value="Genomic_DNA"/>
</dbReference>
<evidence type="ECO:0000313" key="2">
    <source>
        <dbReference type="Proteomes" id="UP000515733"/>
    </source>
</evidence>
<dbReference type="KEGG" id="doe:DENOEST_2159"/>
<protein>
    <recommendedName>
        <fullName evidence="3">Ribbon-helix-helix protein CopG domain-containing protein</fullName>
    </recommendedName>
</protein>
<proteinExistence type="predicted"/>
<dbReference type="OrthoDB" id="9182593at2"/>
<evidence type="ECO:0000313" key="1">
    <source>
        <dbReference type="EMBL" id="CAB1369324.1"/>
    </source>
</evidence>
<accession>A0A6S6XWK4</accession>
<dbReference type="AlphaFoldDB" id="A0A6S6XWK4"/>
<dbReference type="Proteomes" id="UP000515733">
    <property type="component" value="Chromosome"/>
</dbReference>
<keyword evidence="2" id="KW-1185">Reference proteome</keyword>
<organism evidence="1 2">
    <name type="scientific">Denitratisoma oestradiolicum</name>
    <dbReference type="NCBI Taxonomy" id="311182"/>
    <lineage>
        <taxon>Bacteria</taxon>
        <taxon>Pseudomonadati</taxon>
        <taxon>Pseudomonadota</taxon>
        <taxon>Betaproteobacteria</taxon>
        <taxon>Nitrosomonadales</taxon>
        <taxon>Sterolibacteriaceae</taxon>
        <taxon>Denitratisoma</taxon>
    </lineage>
</organism>
<sequence>MTTKILTVRVPSPLYAALCQDAGEIGVPVSAHIRRLLERENDAQQIDAMRRELLARIDSLAGQRMAPSPASEETLHLCRAVAAHLNPQLVAQVRAKLAQKS</sequence>
<dbReference type="RefSeq" id="WP_145770872.1">
    <property type="nucleotide sequence ID" value="NZ_LR778301.1"/>
</dbReference>
<evidence type="ECO:0008006" key="3">
    <source>
        <dbReference type="Google" id="ProtNLM"/>
    </source>
</evidence>
<name>A0A6S6XWK4_9PROT</name>